<gene>
    <name evidence="9" type="ORF">VW23_014020</name>
</gene>
<dbReference type="Gene3D" id="1.10.3720.10">
    <property type="entry name" value="MetI-like"/>
    <property type="match status" value="1"/>
</dbReference>
<dbReference type="Pfam" id="PF00528">
    <property type="entry name" value="BPD_transp_1"/>
    <property type="match status" value="1"/>
</dbReference>
<evidence type="ECO:0000313" key="9">
    <source>
        <dbReference type="EMBL" id="OEO31899.1"/>
    </source>
</evidence>
<evidence type="ECO:0000256" key="7">
    <source>
        <dbReference type="RuleBase" id="RU363032"/>
    </source>
</evidence>
<feature type="transmembrane region" description="Helical" evidence="7">
    <location>
        <begin position="270"/>
        <end position="290"/>
    </location>
</feature>
<feature type="transmembrane region" description="Helical" evidence="7">
    <location>
        <begin position="83"/>
        <end position="104"/>
    </location>
</feature>
<keyword evidence="10" id="KW-1185">Reference proteome</keyword>
<evidence type="ECO:0000313" key="10">
    <source>
        <dbReference type="Proteomes" id="UP000095463"/>
    </source>
</evidence>
<comment type="caution">
    <text evidence="9">The sequence shown here is derived from an EMBL/GenBank/DDBJ whole genome shotgun (WGS) entry which is preliminary data.</text>
</comment>
<accession>A0A1E5XTJ8</accession>
<feature type="transmembrane region" description="Helical" evidence="7">
    <location>
        <begin position="116"/>
        <end position="136"/>
    </location>
</feature>
<dbReference type="InterPro" id="IPR035906">
    <property type="entry name" value="MetI-like_sf"/>
</dbReference>
<dbReference type="Proteomes" id="UP000095463">
    <property type="component" value="Unassembled WGS sequence"/>
</dbReference>
<dbReference type="AlphaFoldDB" id="A0A1E5XTJ8"/>
<reference evidence="9 10" key="1">
    <citation type="journal article" date="2015" name="Genome Announc.">
        <title>Genome Assemblies of Three Soil-Associated Devosia species: D. insulae, D. limi, and D. soli.</title>
        <authorList>
            <person name="Hassan Y.I."/>
            <person name="Lepp D."/>
            <person name="Zhou T."/>
        </authorList>
    </citation>
    <scope>NUCLEOTIDE SEQUENCE [LARGE SCALE GENOMIC DNA]</scope>
    <source>
        <strain evidence="9 10">DS-56</strain>
    </source>
</reference>
<evidence type="ECO:0000256" key="4">
    <source>
        <dbReference type="ARBA" id="ARBA00022692"/>
    </source>
</evidence>
<dbReference type="EMBL" id="LAJE02000114">
    <property type="protein sequence ID" value="OEO31899.1"/>
    <property type="molecule type" value="Genomic_DNA"/>
</dbReference>
<keyword evidence="2 7" id="KW-0813">Transport</keyword>
<keyword evidence="6 7" id="KW-0472">Membrane</keyword>
<dbReference type="InterPro" id="IPR051393">
    <property type="entry name" value="ABC_transporter_permease"/>
</dbReference>
<evidence type="ECO:0000256" key="5">
    <source>
        <dbReference type="ARBA" id="ARBA00022989"/>
    </source>
</evidence>
<keyword evidence="5 7" id="KW-1133">Transmembrane helix</keyword>
<dbReference type="CDD" id="cd06261">
    <property type="entry name" value="TM_PBP2"/>
    <property type="match status" value="1"/>
</dbReference>
<protein>
    <recommendedName>
        <fullName evidence="8">ABC transmembrane type-1 domain-containing protein</fullName>
    </recommendedName>
</protein>
<evidence type="ECO:0000259" key="8">
    <source>
        <dbReference type="PROSITE" id="PS50928"/>
    </source>
</evidence>
<evidence type="ECO:0000256" key="3">
    <source>
        <dbReference type="ARBA" id="ARBA00022475"/>
    </source>
</evidence>
<name>A0A1E5XTJ8_9HYPH</name>
<dbReference type="OrthoDB" id="7939379at2"/>
<feature type="transmembrane region" description="Helical" evidence="7">
    <location>
        <begin position="164"/>
        <end position="187"/>
    </location>
</feature>
<dbReference type="PANTHER" id="PTHR30193">
    <property type="entry name" value="ABC TRANSPORTER PERMEASE PROTEIN"/>
    <property type="match status" value="1"/>
</dbReference>
<sequence length="300" mass="33228">MALQSSTALARRPQSFTQNWSAYAFLTPALIILFLSLLLPAAATVVMSLTDISFLRPTNFVWFDNYIKLVSDSRFRQAVGNTAYYTVGVTLPTMALGLLAAVALNGKLRGRIVFRTIFYLPVLTSLIAAAVVWMYVYEPYSGPINGTLTQLGLPPQPWLQSPNLAMTSLIVMAIWRDFGTAMIIYLAGLQDIPKDIYEAARLDGAKTKDIFFRITVPMLSNVTFYLMIILIVQTFQVFGAIYVMTNGGPLGSTETIVFQMYQTAFGYTEFGYAAAMSTVLFLAILLFSIIGTKIMRRGES</sequence>
<dbReference type="PANTHER" id="PTHR30193:SF37">
    <property type="entry name" value="INNER MEMBRANE ABC TRANSPORTER PERMEASE PROTEIN YCJO"/>
    <property type="match status" value="1"/>
</dbReference>
<keyword evidence="4 7" id="KW-0812">Transmembrane</keyword>
<keyword evidence="3" id="KW-1003">Cell membrane</keyword>
<dbReference type="GO" id="GO:0005886">
    <property type="term" value="C:plasma membrane"/>
    <property type="evidence" value="ECO:0007669"/>
    <property type="project" value="UniProtKB-SubCell"/>
</dbReference>
<dbReference type="GO" id="GO:0055085">
    <property type="term" value="P:transmembrane transport"/>
    <property type="evidence" value="ECO:0007669"/>
    <property type="project" value="InterPro"/>
</dbReference>
<comment type="similarity">
    <text evidence="7">Belongs to the binding-protein-dependent transport system permease family.</text>
</comment>
<comment type="subcellular location">
    <subcellularLocation>
        <location evidence="1 7">Cell membrane</location>
        <topology evidence="1 7">Multi-pass membrane protein</topology>
    </subcellularLocation>
</comment>
<dbReference type="RefSeq" id="WP_069908930.1">
    <property type="nucleotide sequence ID" value="NZ_LAJE02000114.1"/>
</dbReference>
<dbReference type="InterPro" id="IPR000515">
    <property type="entry name" value="MetI-like"/>
</dbReference>
<feature type="transmembrane region" description="Helical" evidence="7">
    <location>
        <begin position="20"/>
        <end position="47"/>
    </location>
</feature>
<organism evidence="9 10">
    <name type="scientific">Devosia insulae DS-56</name>
    <dbReference type="NCBI Taxonomy" id="1116389"/>
    <lineage>
        <taxon>Bacteria</taxon>
        <taxon>Pseudomonadati</taxon>
        <taxon>Pseudomonadota</taxon>
        <taxon>Alphaproteobacteria</taxon>
        <taxon>Hyphomicrobiales</taxon>
        <taxon>Devosiaceae</taxon>
        <taxon>Devosia</taxon>
    </lineage>
</organism>
<evidence type="ECO:0000256" key="2">
    <source>
        <dbReference type="ARBA" id="ARBA00022448"/>
    </source>
</evidence>
<proteinExistence type="inferred from homology"/>
<evidence type="ECO:0000256" key="1">
    <source>
        <dbReference type="ARBA" id="ARBA00004651"/>
    </source>
</evidence>
<dbReference type="SUPFAM" id="SSF161098">
    <property type="entry name" value="MetI-like"/>
    <property type="match status" value="1"/>
</dbReference>
<feature type="domain" description="ABC transmembrane type-1" evidence="8">
    <location>
        <begin position="79"/>
        <end position="291"/>
    </location>
</feature>
<evidence type="ECO:0000256" key="6">
    <source>
        <dbReference type="ARBA" id="ARBA00023136"/>
    </source>
</evidence>
<dbReference type="PROSITE" id="PS50928">
    <property type="entry name" value="ABC_TM1"/>
    <property type="match status" value="1"/>
</dbReference>